<dbReference type="AlphaFoldDB" id="A0A016TNF0"/>
<gene>
    <name evidence="2" type="primary">Acey_s0088.g2119</name>
    <name evidence="2" type="ORF">Y032_0088g2119</name>
</gene>
<dbReference type="PANTHER" id="PTHR47027">
    <property type="entry name" value="REVERSE TRANSCRIPTASE DOMAIN-CONTAINING PROTEIN"/>
    <property type="match status" value="1"/>
</dbReference>
<dbReference type="Gene3D" id="3.30.70.270">
    <property type="match status" value="1"/>
</dbReference>
<evidence type="ECO:0000313" key="3">
    <source>
        <dbReference type="Proteomes" id="UP000024635"/>
    </source>
</evidence>
<accession>A0A016TNF0</accession>
<dbReference type="Pfam" id="PF00078">
    <property type="entry name" value="RVT_1"/>
    <property type="match status" value="1"/>
</dbReference>
<evidence type="ECO:0000313" key="2">
    <source>
        <dbReference type="EMBL" id="EYC04285.1"/>
    </source>
</evidence>
<protein>
    <recommendedName>
        <fullName evidence="1">Reverse transcriptase domain-containing protein</fullName>
    </recommendedName>
</protein>
<dbReference type="Proteomes" id="UP000024635">
    <property type="component" value="Unassembled WGS sequence"/>
</dbReference>
<dbReference type="SUPFAM" id="SSF56672">
    <property type="entry name" value="DNA/RNA polymerases"/>
    <property type="match status" value="1"/>
</dbReference>
<comment type="caution">
    <text evidence="2">The sequence shown here is derived from an EMBL/GenBank/DDBJ whole genome shotgun (WGS) entry which is preliminary data.</text>
</comment>
<dbReference type="InterPro" id="IPR043502">
    <property type="entry name" value="DNA/RNA_pol_sf"/>
</dbReference>
<reference evidence="3" key="1">
    <citation type="journal article" date="2015" name="Nat. Genet.">
        <title>The genome and transcriptome of the zoonotic hookworm Ancylostoma ceylanicum identify infection-specific gene families.</title>
        <authorList>
            <person name="Schwarz E.M."/>
            <person name="Hu Y."/>
            <person name="Antoshechkin I."/>
            <person name="Miller M.M."/>
            <person name="Sternberg P.W."/>
            <person name="Aroian R.V."/>
        </authorList>
    </citation>
    <scope>NUCLEOTIDE SEQUENCE</scope>
    <source>
        <strain evidence="3">HY135</strain>
    </source>
</reference>
<dbReference type="OrthoDB" id="1908272at2759"/>
<dbReference type="InterPro" id="IPR043128">
    <property type="entry name" value="Rev_trsase/Diguanyl_cyclase"/>
</dbReference>
<proteinExistence type="predicted"/>
<dbReference type="PANTHER" id="PTHR47027:SF28">
    <property type="entry name" value="ENDONUCLEASE-REVERSE TRANSCRIPTASE"/>
    <property type="match status" value="1"/>
</dbReference>
<name>A0A016TNF0_9BILA</name>
<dbReference type="EMBL" id="JARK01001424">
    <property type="protein sequence ID" value="EYC04285.1"/>
    <property type="molecule type" value="Genomic_DNA"/>
</dbReference>
<evidence type="ECO:0000259" key="1">
    <source>
        <dbReference type="PROSITE" id="PS50878"/>
    </source>
</evidence>
<dbReference type="PROSITE" id="PS50878">
    <property type="entry name" value="RT_POL"/>
    <property type="match status" value="1"/>
</dbReference>
<dbReference type="InterPro" id="IPR000477">
    <property type="entry name" value="RT_dom"/>
</dbReference>
<sequence>MRQYNYYRELIWMSLRKHGVLEKCVRWIKILYQKPSSVVGCSAGTSKLFPVEVGVHQRSVLSSLLFILCVETVTRDIQKPHPLCLLYAYDVMLAAETREELQAEVQLWKDSLQRYGLRLNIEKTEYMECGARKEDNTICVDGNDLKKVAASTKLGRSEDTTV</sequence>
<feature type="domain" description="Reverse transcriptase" evidence="1">
    <location>
        <begin position="1"/>
        <end position="145"/>
    </location>
</feature>
<organism evidence="2 3">
    <name type="scientific">Ancylostoma ceylanicum</name>
    <dbReference type="NCBI Taxonomy" id="53326"/>
    <lineage>
        <taxon>Eukaryota</taxon>
        <taxon>Metazoa</taxon>
        <taxon>Ecdysozoa</taxon>
        <taxon>Nematoda</taxon>
        <taxon>Chromadorea</taxon>
        <taxon>Rhabditida</taxon>
        <taxon>Rhabditina</taxon>
        <taxon>Rhabditomorpha</taxon>
        <taxon>Strongyloidea</taxon>
        <taxon>Ancylostomatidae</taxon>
        <taxon>Ancylostomatinae</taxon>
        <taxon>Ancylostoma</taxon>
    </lineage>
</organism>
<keyword evidence="3" id="KW-1185">Reference proteome</keyword>